<gene>
    <name evidence="2" type="ORF">NKI27_05290</name>
</gene>
<protein>
    <submittedName>
        <fullName evidence="2">Uncharacterized protein</fullName>
    </submittedName>
</protein>
<organism evidence="2 3">
    <name type="scientific">Alkalimarinus alittae</name>
    <dbReference type="NCBI Taxonomy" id="2961619"/>
    <lineage>
        <taxon>Bacteria</taxon>
        <taxon>Pseudomonadati</taxon>
        <taxon>Pseudomonadota</taxon>
        <taxon>Gammaproteobacteria</taxon>
        <taxon>Alteromonadales</taxon>
        <taxon>Alteromonadaceae</taxon>
        <taxon>Alkalimarinus</taxon>
    </lineage>
</organism>
<accession>A0ABY6N4W8</accession>
<evidence type="ECO:0000313" key="3">
    <source>
        <dbReference type="Proteomes" id="UP001163739"/>
    </source>
</evidence>
<proteinExistence type="predicted"/>
<dbReference type="RefSeq" id="WP_265048645.1">
    <property type="nucleotide sequence ID" value="NZ_CP100390.1"/>
</dbReference>
<name>A0ABY6N4W8_9ALTE</name>
<dbReference type="EMBL" id="CP100390">
    <property type="protein sequence ID" value="UZE97163.1"/>
    <property type="molecule type" value="Genomic_DNA"/>
</dbReference>
<keyword evidence="1" id="KW-0472">Membrane</keyword>
<feature type="transmembrane region" description="Helical" evidence="1">
    <location>
        <begin position="152"/>
        <end position="169"/>
    </location>
</feature>
<sequence>MMLQFVIPTLTLKNSAIELAIDEALHELKLNSFVISDLNATLAAQRLLLAIDSEINQSSLSLEIKADLNAGTGNVMVDVGLTKIDIARFKHFLPDNITELEGQASYHGQHVIELGADSITVAWPRLNVYRNHLQRIVKPLQLLWARLTLKMMRIYILLIMVLALLINGTL</sequence>
<evidence type="ECO:0000313" key="2">
    <source>
        <dbReference type="EMBL" id="UZE97163.1"/>
    </source>
</evidence>
<keyword evidence="1" id="KW-1133">Transmembrane helix</keyword>
<evidence type="ECO:0000256" key="1">
    <source>
        <dbReference type="SAM" id="Phobius"/>
    </source>
</evidence>
<dbReference type="Proteomes" id="UP001163739">
    <property type="component" value="Chromosome"/>
</dbReference>
<reference evidence="2" key="1">
    <citation type="submission" date="2022-06" db="EMBL/GenBank/DDBJ databases">
        <title>Alkalimarinus sp. nov., isolated from gut of a Alitta virens.</title>
        <authorList>
            <person name="Yang A.I."/>
            <person name="Shin N.-R."/>
        </authorList>
    </citation>
    <scope>NUCLEOTIDE SEQUENCE</scope>
    <source>
        <strain evidence="2">A2M4</strain>
    </source>
</reference>
<keyword evidence="1" id="KW-0812">Transmembrane</keyword>
<keyword evidence="3" id="KW-1185">Reference proteome</keyword>